<dbReference type="AlphaFoldDB" id="A0ABD1NEG2"/>
<evidence type="ECO:0000313" key="1">
    <source>
        <dbReference type="EMBL" id="KAL2346507.1"/>
    </source>
</evidence>
<name>A0ABD1NEG2_9FABA</name>
<sequence length="65" mass="7258">MVAGGFVLWGLSSWELVGRLEAPHLIDSISPAQYPKLSVDPNKIQFLTNEQKLLPQHLFGPMNLD</sequence>
<dbReference type="Proteomes" id="UP001603857">
    <property type="component" value="Unassembled WGS sequence"/>
</dbReference>
<organism evidence="1 2">
    <name type="scientific">Flemingia macrophylla</name>
    <dbReference type="NCBI Taxonomy" id="520843"/>
    <lineage>
        <taxon>Eukaryota</taxon>
        <taxon>Viridiplantae</taxon>
        <taxon>Streptophyta</taxon>
        <taxon>Embryophyta</taxon>
        <taxon>Tracheophyta</taxon>
        <taxon>Spermatophyta</taxon>
        <taxon>Magnoliopsida</taxon>
        <taxon>eudicotyledons</taxon>
        <taxon>Gunneridae</taxon>
        <taxon>Pentapetalae</taxon>
        <taxon>rosids</taxon>
        <taxon>fabids</taxon>
        <taxon>Fabales</taxon>
        <taxon>Fabaceae</taxon>
        <taxon>Papilionoideae</taxon>
        <taxon>50 kb inversion clade</taxon>
        <taxon>NPAAA clade</taxon>
        <taxon>indigoferoid/millettioid clade</taxon>
        <taxon>Phaseoleae</taxon>
        <taxon>Flemingia</taxon>
    </lineage>
</organism>
<keyword evidence="2" id="KW-1185">Reference proteome</keyword>
<protein>
    <submittedName>
        <fullName evidence="1">Uncharacterized protein</fullName>
    </submittedName>
</protein>
<gene>
    <name evidence="1" type="ORF">Fmac_000507</name>
</gene>
<dbReference type="EMBL" id="JBGMDY010000001">
    <property type="protein sequence ID" value="KAL2346507.1"/>
    <property type="molecule type" value="Genomic_DNA"/>
</dbReference>
<accession>A0ABD1NEG2</accession>
<reference evidence="1 2" key="1">
    <citation type="submission" date="2024-08" db="EMBL/GenBank/DDBJ databases">
        <title>Insights into the chromosomal genome structure of Flemingia macrophylla.</title>
        <authorList>
            <person name="Ding Y."/>
            <person name="Zhao Y."/>
            <person name="Bi W."/>
            <person name="Wu M."/>
            <person name="Zhao G."/>
            <person name="Gong Y."/>
            <person name="Li W."/>
            <person name="Zhang P."/>
        </authorList>
    </citation>
    <scope>NUCLEOTIDE SEQUENCE [LARGE SCALE GENOMIC DNA]</scope>
    <source>
        <strain evidence="1">DYQJB</strain>
        <tissue evidence="1">Leaf</tissue>
    </source>
</reference>
<evidence type="ECO:0000313" key="2">
    <source>
        <dbReference type="Proteomes" id="UP001603857"/>
    </source>
</evidence>
<comment type="caution">
    <text evidence="1">The sequence shown here is derived from an EMBL/GenBank/DDBJ whole genome shotgun (WGS) entry which is preliminary data.</text>
</comment>
<proteinExistence type="predicted"/>